<reference evidence="3 4" key="1">
    <citation type="submission" date="2020-06" db="EMBL/GenBank/DDBJ databases">
        <title>Sulfitobacter algicola sp. nov., isolated from green algae.</title>
        <authorList>
            <person name="Wang C."/>
        </authorList>
    </citation>
    <scope>NUCLEOTIDE SEQUENCE [LARGE SCALE GENOMIC DNA]</scope>
    <source>
        <strain evidence="3 4">1151</strain>
    </source>
</reference>
<dbReference type="InterPro" id="IPR055170">
    <property type="entry name" value="GFO_IDH_MocA-like_dom"/>
</dbReference>
<dbReference type="PANTHER" id="PTHR43708:SF3">
    <property type="entry name" value="OXIDOREDUCTASE"/>
    <property type="match status" value="1"/>
</dbReference>
<dbReference type="Pfam" id="PF01408">
    <property type="entry name" value="GFO_IDH_MocA"/>
    <property type="match status" value="1"/>
</dbReference>
<feature type="domain" description="GFO/IDH/MocA-like oxidoreductase" evidence="2">
    <location>
        <begin position="142"/>
        <end position="273"/>
    </location>
</feature>
<protein>
    <submittedName>
        <fullName evidence="3">Gfo/Idh/MocA family oxidoreductase</fullName>
    </submittedName>
</protein>
<keyword evidence="4" id="KW-1185">Reference proteome</keyword>
<sequence length="372" mass="39304">MRPLKLGMVGGGQGAFIGGVHRMAARLDGHWQLVAGAFSSDAVRAHASAAELGIDLDRSYGSFTDMAAQEAAHPDRIDAVAIVTPNHMHAPAAIAFLEAGIPVICDKPLTATMDQAHALAQTVRDTGTPFFLTHNYTGYPLIREARAMVARGDLGKIRVIQAEYAQGWLAQPLEGEGQKQAAWRTDPDKSGAGGAIGDIGTHALNLLSFVTGEVPAHLSADLQSFVSGRKLDDNAHITLRFDSGARGMIWASQVAVGCENGLRLRIYGDEAGLEWSQEDPNRMKLTSLNAPARWLTRAGAGTSDLATRIPAGHPEGYLEAFATLYAEIARALRGENEAAELVPGLNAGLEGMAFISACVASSSTGGKWVSLD</sequence>
<dbReference type="InterPro" id="IPR051317">
    <property type="entry name" value="Gfo/Idh/MocA_oxidoreduct"/>
</dbReference>
<dbReference type="EMBL" id="JABUFE010000006">
    <property type="protein sequence ID" value="NSX55399.1"/>
    <property type="molecule type" value="Genomic_DNA"/>
</dbReference>
<comment type="caution">
    <text evidence="3">The sequence shown here is derived from an EMBL/GenBank/DDBJ whole genome shotgun (WGS) entry which is preliminary data.</text>
</comment>
<evidence type="ECO:0000313" key="4">
    <source>
        <dbReference type="Proteomes" id="UP000777935"/>
    </source>
</evidence>
<proteinExistence type="predicted"/>
<feature type="domain" description="Gfo/Idh/MocA-like oxidoreductase N-terminal" evidence="1">
    <location>
        <begin position="5"/>
        <end position="132"/>
    </location>
</feature>
<dbReference type="Gene3D" id="3.40.50.720">
    <property type="entry name" value="NAD(P)-binding Rossmann-like Domain"/>
    <property type="match status" value="1"/>
</dbReference>
<evidence type="ECO:0000313" key="3">
    <source>
        <dbReference type="EMBL" id="NSX55399.1"/>
    </source>
</evidence>
<dbReference type="InterPro" id="IPR000683">
    <property type="entry name" value="Gfo/Idh/MocA-like_OxRdtase_N"/>
</dbReference>
<organism evidence="3 4">
    <name type="scientific">Parasulfitobacter algicola</name>
    <dbReference type="NCBI Taxonomy" id="2614809"/>
    <lineage>
        <taxon>Bacteria</taxon>
        <taxon>Pseudomonadati</taxon>
        <taxon>Pseudomonadota</taxon>
        <taxon>Alphaproteobacteria</taxon>
        <taxon>Rhodobacterales</taxon>
        <taxon>Roseobacteraceae</taxon>
        <taxon>Parasulfitobacter</taxon>
    </lineage>
</organism>
<dbReference type="Pfam" id="PF22725">
    <property type="entry name" value="GFO_IDH_MocA_C3"/>
    <property type="match status" value="1"/>
</dbReference>
<evidence type="ECO:0000259" key="1">
    <source>
        <dbReference type="Pfam" id="PF01408"/>
    </source>
</evidence>
<accession>A0ABX2IR94</accession>
<name>A0ABX2IR94_9RHOB</name>
<evidence type="ECO:0000259" key="2">
    <source>
        <dbReference type="Pfam" id="PF22725"/>
    </source>
</evidence>
<dbReference type="Gene3D" id="3.30.360.10">
    <property type="entry name" value="Dihydrodipicolinate Reductase, domain 2"/>
    <property type="match status" value="1"/>
</dbReference>
<dbReference type="Proteomes" id="UP000777935">
    <property type="component" value="Unassembled WGS sequence"/>
</dbReference>
<dbReference type="SUPFAM" id="SSF55347">
    <property type="entry name" value="Glyceraldehyde-3-phosphate dehydrogenase-like, C-terminal domain"/>
    <property type="match status" value="1"/>
</dbReference>
<dbReference type="PANTHER" id="PTHR43708">
    <property type="entry name" value="CONSERVED EXPRESSED OXIDOREDUCTASE (EUROFUNG)"/>
    <property type="match status" value="1"/>
</dbReference>
<dbReference type="SUPFAM" id="SSF51735">
    <property type="entry name" value="NAD(P)-binding Rossmann-fold domains"/>
    <property type="match status" value="1"/>
</dbReference>
<dbReference type="InterPro" id="IPR036291">
    <property type="entry name" value="NAD(P)-bd_dom_sf"/>
</dbReference>
<dbReference type="RefSeq" id="WP_174138391.1">
    <property type="nucleotide sequence ID" value="NZ_JABUFE010000006.1"/>
</dbReference>
<gene>
    <name evidence="3" type="ORF">HRQ87_11350</name>
</gene>